<dbReference type="EMBL" id="BMTL01000033">
    <property type="protein sequence ID" value="GGS17096.1"/>
    <property type="molecule type" value="Genomic_DNA"/>
</dbReference>
<protein>
    <submittedName>
        <fullName evidence="2">Uncharacterized protein</fullName>
    </submittedName>
</protein>
<gene>
    <name evidence="2" type="ORF">GCM10010269_65330</name>
</gene>
<feature type="compositionally biased region" description="Basic and acidic residues" evidence="1">
    <location>
        <begin position="223"/>
        <end position="233"/>
    </location>
</feature>
<feature type="compositionally biased region" description="Basic residues" evidence="1">
    <location>
        <begin position="152"/>
        <end position="162"/>
    </location>
</feature>
<organism evidence="2 3">
    <name type="scientific">Streptomyces humidus</name>
    <dbReference type="NCBI Taxonomy" id="52259"/>
    <lineage>
        <taxon>Bacteria</taxon>
        <taxon>Bacillati</taxon>
        <taxon>Actinomycetota</taxon>
        <taxon>Actinomycetes</taxon>
        <taxon>Kitasatosporales</taxon>
        <taxon>Streptomycetaceae</taxon>
        <taxon>Streptomyces</taxon>
    </lineage>
</organism>
<accession>A0A918G3Z3</accession>
<feature type="region of interest" description="Disordered" evidence="1">
    <location>
        <begin position="205"/>
        <end position="233"/>
    </location>
</feature>
<evidence type="ECO:0000256" key="1">
    <source>
        <dbReference type="SAM" id="MobiDB-lite"/>
    </source>
</evidence>
<comment type="caution">
    <text evidence="2">The sequence shown here is derived from an EMBL/GenBank/DDBJ whole genome shotgun (WGS) entry which is preliminary data.</text>
</comment>
<name>A0A918G3Z3_9ACTN</name>
<keyword evidence="3" id="KW-1185">Reference proteome</keyword>
<reference evidence="2" key="2">
    <citation type="submission" date="2020-09" db="EMBL/GenBank/DDBJ databases">
        <authorList>
            <person name="Sun Q."/>
            <person name="Ohkuma M."/>
        </authorList>
    </citation>
    <scope>NUCLEOTIDE SEQUENCE</scope>
    <source>
        <strain evidence="2">JCM 4386</strain>
    </source>
</reference>
<feature type="region of interest" description="Disordered" evidence="1">
    <location>
        <begin position="139"/>
        <end position="189"/>
    </location>
</feature>
<evidence type="ECO:0000313" key="2">
    <source>
        <dbReference type="EMBL" id="GGS17096.1"/>
    </source>
</evidence>
<reference evidence="2" key="1">
    <citation type="journal article" date="2014" name="Int. J. Syst. Evol. Microbiol.">
        <title>Complete genome sequence of Corynebacterium casei LMG S-19264T (=DSM 44701T), isolated from a smear-ripened cheese.</title>
        <authorList>
            <consortium name="US DOE Joint Genome Institute (JGI-PGF)"/>
            <person name="Walter F."/>
            <person name="Albersmeier A."/>
            <person name="Kalinowski J."/>
            <person name="Ruckert C."/>
        </authorList>
    </citation>
    <scope>NUCLEOTIDE SEQUENCE</scope>
    <source>
        <strain evidence="2">JCM 4386</strain>
    </source>
</reference>
<evidence type="ECO:0000313" key="3">
    <source>
        <dbReference type="Proteomes" id="UP000606194"/>
    </source>
</evidence>
<sequence>MPAWFRRRDGAAASLPLRIPPATAFCIYDDRQVIVEDWHAELWIDDETGVDTCPRTGNTLRESTVYDADAGRLISAARRALHPPTEKADHYAEDAAHDLDHRLALRAPERDCAAVQRASQTLSAEASAAALSKGFSALSEGLPRDFPPRNAARPRKTGKGLRRRSEALSQAKPQVAADESGCTPGSVPRSLARASVTAIHLGPALPPASCGLPADSGGQPSDVRAERLLPRSF</sequence>
<proteinExistence type="predicted"/>
<dbReference type="Proteomes" id="UP000606194">
    <property type="component" value="Unassembled WGS sequence"/>
</dbReference>
<dbReference type="AlphaFoldDB" id="A0A918G3Z3"/>